<comment type="caution">
    <text evidence="4">The sequence shown here is derived from an EMBL/GenBank/DDBJ whole genome shotgun (WGS) entry which is preliminary data.</text>
</comment>
<dbReference type="InterPro" id="IPR027417">
    <property type="entry name" value="P-loop_NTPase"/>
</dbReference>
<reference evidence="4 5" key="1">
    <citation type="submission" date="2017-04" db="EMBL/GenBank/DDBJ databases">
        <title>Draft genome sequence of Tuber borchii Vittad., a whitish edible truffle.</title>
        <authorList>
            <consortium name="DOE Joint Genome Institute"/>
            <person name="Murat C."/>
            <person name="Kuo A."/>
            <person name="Barry K.W."/>
            <person name="Clum A."/>
            <person name="Dockter R.B."/>
            <person name="Fauchery L."/>
            <person name="Iotti M."/>
            <person name="Kohler A."/>
            <person name="Labutti K."/>
            <person name="Lindquist E.A."/>
            <person name="Lipzen A."/>
            <person name="Ohm R.A."/>
            <person name="Wang M."/>
            <person name="Grigoriev I.V."/>
            <person name="Zambonelli A."/>
            <person name="Martin F.M."/>
        </authorList>
    </citation>
    <scope>NUCLEOTIDE SEQUENCE [LARGE SCALE GENOMIC DNA]</scope>
    <source>
        <strain evidence="4 5">Tbo3840</strain>
    </source>
</reference>
<organism evidence="4 5">
    <name type="scientific">Tuber borchii</name>
    <name type="common">White truffle</name>
    <dbReference type="NCBI Taxonomy" id="42251"/>
    <lineage>
        <taxon>Eukaryota</taxon>
        <taxon>Fungi</taxon>
        <taxon>Dikarya</taxon>
        <taxon>Ascomycota</taxon>
        <taxon>Pezizomycotina</taxon>
        <taxon>Pezizomycetes</taxon>
        <taxon>Pezizales</taxon>
        <taxon>Tuberaceae</taxon>
        <taxon>Tuber</taxon>
    </lineage>
</organism>
<feature type="region of interest" description="Disordered" evidence="2">
    <location>
        <begin position="258"/>
        <end position="304"/>
    </location>
</feature>
<dbReference type="STRING" id="42251.A0A2T6ZS55"/>
<evidence type="ECO:0000256" key="2">
    <source>
        <dbReference type="SAM" id="MobiDB-lite"/>
    </source>
</evidence>
<protein>
    <recommendedName>
        <fullName evidence="6">ABC transporter domain-containing protein</fullName>
    </recommendedName>
</protein>
<dbReference type="SUPFAM" id="SSF52540">
    <property type="entry name" value="P-loop containing nucleoside triphosphate hydrolases"/>
    <property type="match status" value="1"/>
</dbReference>
<dbReference type="Proteomes" id="UP000244722">
    <property type="component" value="Unassembled WGS sequence"/>
</dbReference>
<sequence>MPQFVRCSFNSVEWKLLNRVSGYAKPGIKGLLMSASGAGKTSLLNTLSQSPQMDGLSFGIEFEGGIEYREQLDVHGTAQTFREAMELSAIFPQQASVQKFAKIEYLNIWSLSLAAPTMLLSVLSVSSRRSTQRSESNLRGAQICGNFWMSQRRDFVFAVFFMTALCLYRIVTGFFPALTVGKGPPTRELISGFTGAVRDGEMMPVLGKPGAGCSTFLRRDVHGLGKFIVISSAYYGYNRRAGLITLMKAQDAWKEPIKPSNGLTRVENGPTQLNPNPTNLQPTQPNPRKQGLGLPNEPVGLLKK</sequence>
<evidence type="ECO:0000313" key="4">
    <source>
        <dbReference type="EMBL" id="PUU78330.1"/>
    </source>
</evidence>
<feature type="transmembrane region" description="Helical" evidence="3">
    <location>
        <begin position="106"/>
        <end position="125"/>
    </location>
</feature>
<keyword evidence="5" id="KW-1185">Reference proteome</keyword>
<keyword evidence="3" id="KW-0472">Membrane</keyword>
<dbReference type="EMBL" id="NESQ01000122">
    <property type="protein sequence ID" value="PUU78330.1"/>
    <property type="molecule type" value="Genomic_DNA"/>
</dbReference>
<accession>A0A2T6ZS55</accession>
<evidence type="ECO:0008006" key="6">
    <source>
        <dbReference type="Google" id="ProtNLM"/>
    </source>
</evidence>
<feature type="compositionally biased region" description="Low complexity" evidence="2">
    <location>
        <begin position="270"/>
        <end position="287"/>
    </location>
</feature>
<keyword evidence="3" id="KW-0812">Transmembrane</keyword>
<keyword evidence="1" id="KW-0813">Transport</keyword>
<dbReference type="AlphaFoldDB" id="A0A2T6ZS55"/>
<dbReference type="OrthoDB" id="245989at2759"/>
<keyword evidence="3" id="KW-1133">Transmembrane helix</keyword>
<evidence type="ECO:0000256" key="1">
    <source>
        <dbReference type="ARBA" id="ARBA00022448"/>
    </source>
</evidence>
<gene>
    <name evidence="4" type="ORF">B9Z19DRAFT_1126905</name>
</gene>
<dbReference type="PANTHER" id="PTHR19241">
    <property type="entry name" value="ATP-BINDING CASSETTE TRANSPORTER"/>
    <property type="match status" value="1"/>
</dbReference>
<name>A0A2T6ZS55_TUBBO</name>
<evidence type="ECO:0000256" key="3">
    <source>
        <dbReference type="SAM" id="Phobius"/>
    </source>
</evidence>
<proteinExistence type="predicted"/>
<feature type="transmembrane region" description="Helical" evidence="3">
    <location>
        <begin position="155"/>
        <end position="178"/>
    </location>
</feature>
<evidence type="ECO:0000313" key="5">
    <source>
        <dbReference type="Proteomes" id="UP000244722"/>
    </source>
</evidence>